<feature type="compositionally biased region" description="Low complexity" evidence="1">
    <location>
        <begin position="26"/>
        <end position="40"/>
    </location>
</feature>
<evidence type="ECO:0000313" key="3">
    <source>
        <dbReference type="Proteomes" id="UP001189429"/>
    </source>
</evidence>
<dbReference type="EMBL" id="CAUYUJ010007972">
    <property type="protein sequence ID" value="CAK0822490.1"/>
    <property type="molecule type" value="Genomic_DNA"/>
</dbReference>
<keyword evidence="3" id="KW-1185">Reference proteome</keyword>
<accession>A0ABN9RT67</accession>
<feature type="region of interest" description="Disordered" evidence="1">
    <location>
        <begin position="1"/>
        <end position="100"/>
    </location>
</feature>
<feature type="compositionally biased region" description="Basic residues" evidence="1">
    <location>
        <begin position="12"/>
        <end position="25"/>
    </location>
</feature>
<organism evidence="2 3">
    <name type="scientific">Prorocentrum cordatum</name>
    <dbReference type="NCBI Taxonomy" id="2364126"/>
    <lineage>
        <taxon>Eukaryota</taxon>
        <taxon>Sar</taxon>
        <taxon>Alveolata</taxon>
        <taxon>Dinophyceae</taxon>
        <taxon>Prorocentrales</taxon>
        <taxon>Prorocentraceae</taxon>
        <taxon>Prorocentrum</taxon>
    </lineage>
</organism>
<name>A0ABN9RT67_9DINO</name>
<feature type="non-terminal residue" evidence="2">
    <location>
        <position position="1"/>
    </location>
</feature>
<evidence type="ECO:0000313" key="2">
    <source>
        <dbReference type="EMBL" id="CAK0822490.1"/>
    </source>
</evidence>
<sequence length="153" mass="15726">CQPRVACGRLRWLPRRSRGAQRHRGAAAAARRAPGAAGRPPRGGRAGHGDGVPVRAGARRQQHDRRLGAEGQRRCRPPGGVQPARGRLAVPADDPDEAGALAGRRGARLLHQAVLDGAVRDAGVAGRCRRARALGGGLPAGGAARGGLLAALR</sequence>
<protein>
    <submittedName>
        <fullName evidence="2">Uncharacterized protein</fullName>
    </submittedName>
</protein>
<reference evidence="2" key="1">
    <citation type="submission" date="2023-10" db="EMBL/GenBank/DDBJ databases">
        <authorList>
            <person name="Chen Y."/>
            <person name="Shah S."/>
            <person name="Dougan E. K."/>
            <person name="Thang M."/>
            <person name="Chan C."/>
        </authorList>
    </citation>
    <scope>NUCLEOTIDE SEQUENCE [LARGE SCALE GENOMIC DNA]</scope>
</reference>
<comment type="caution">
    <text evidence="2">The sequence shown here is derived from an EMBL/GenBank/DDBJ whole genome shotgun (WGS) entry which is preliminary data.</text>
</comment>
<proteinExistence type="predicted"/>
<feature type="non-terminal residue" evidence="2">
    <location>
        <position position="153"/>
    </location>
</feature>
<feature type="compositionally biased region" description="Basic and acidic residues" evidence="1">
    <location>
        <begin position="64"/>
        <end position="73"/>
    </location>
</feature>
<dbReference type="Proteomes" id="UP001189429">
    <property type="component" value="Unassembled WGS sequence"/>
</dbReference>
<gene>
    <name evidence="2" type="ORF">PCOR1329_LOCUS23506</name>
</gene>
<evidence type="ECO:0000256" key="1">
    <source>
        <dbReference type="SAM" id="MobiDB-lite"/>
    </source>
</evidence>